<dbReference type="PANTHER" id="PTHR10579:SF43">
    <property type="entry name" value="ZINC FINGER (C3HC4-TYPE RING FINGER) FAMILY PROTEIN"/>
    <property type="match status" value="1"/>
</dbReference>
<feature type="compositionally biased region" description="Low complexity" evidence="1">
    <location>
        <begin position="54"/>
        <end position="66"/>
    </location>
</feature>
<dbReference type="CDD" id="cd01465">
    <property type="entry name" value="vWA_subgroup"/>
    <property type="match status" value="1"/>
</dbReference>
<dbReference type="PROSITE" id="PS50234">
    <property type="entry name" value="VWFA"/>
    <property type="match status" value="1"/>
</dbReference>
<dbReference type="InterPro" id="IPR021908">
    <property type="entry name" value="YfbK_C"/>
</dbReference>
<evidence type="ECO:0000256" key="1">
    <source>
        <dbReference type="SAM" id="MobiDB-lite"/>
    </source>
</evidence>
<proteinExistence type="predicted"/>
<feature type="signal peptide" evidence="2">
    <location>
        <begin position="1"/>
        <end position="30"/>
    </location>
</feature>
<protein>
    <submittedName>
        <fullName evidence="4">von Willebrand factor type A domain-containing protein</fullName>
    </submittedName>
</protein>
<dbReference type="Pfam" id="PF12450">
    <property type="entry name" value="vWF_A"/>
    <property type="match status" value="1"/>
</dbReference>
<dbReference type="PANTHER" id="PTHR10579">
    <property type="entry name" value="CALCIUM-ACTIVATED CHLORIDE CHANNEL REGULATOR"/>
    <property type="match status" value="1"/>
</dbReference>
<evidence type="ECO:0000259" key="3">
    <source>
        <dbReference type="PROSITE" id="PS50234"/>
    </source>
</evidence>
<accession>A0ABV4XR25</accession>
<comment type="caution">
    <text evidence="4">The sequence shown here is derived from an EMBL/GenBank/DDBJ whole genome shotgun (WGS) entry which is preliminary data.</text>
</comment>
<dbReference type="SMART" id="SM00327">
    <property type="entry name" value="VWA"/>
    <property type="match status" value="1"/>
</dbReference>
<dbReference type="Pfam" id="PF12034">
    <property type="entry name" value="YfbK_C"/>
    <property type="match status" value="1"/>
</dbReference>
<dbReference type="InterPro" id="IPR002035">
    <property type="entry name" value="VWF_A"/>
</dbReference>
<organism evidence="4 5">
    <name type="scientific">Floridaenema flaviceps BLCC-F50</name>
    <dbReference type="NCBI Taxonomy" id="3153642"/>
    <lineage>
        <taxon>Bacteria</taxon>
        <taxon>Bacillati</taxon>
        <taxon>Cyanobacteriota</taxon>
        <taxon>Cyanophyceae</taxon>
        <taxon>Oscillatoriophycideae</taxon>
        <taxon>Aerosakkonematales</taxon>
        <taxon>Aerosakkonemataceae</taxon>
        <taxon>Floridanema</taxon>
        <taxon>Floridanema flaviceps</taxon>
    </lineage>
</organism>
<name>A0ABV4XR25_9CYAN</name>
<dbReference type="SUPFAM" id="SSF53300">
    <property type="entry name" value="vWA-like"/>
    <property type="match status" value="1"/>
</dbReference>
<dbReference type="InterPro" id="IPR051266">
    <property type="entry name" value="CLCR"/>
</dbReference>
<feature type="domain" description="VWFA" evidence="3">
    <location>
        <begin position="188"/>
        <end position="362"/>
    </location>
</feature>
<dbReference type="Proteomes" id="UP001576784">
    <property type="component" value="Unassembled WGS sequence"/>
</dbReference>
<dbReference type="EMBL" id="JBHFNR010000102">
    <property type="protein sequence ID" value="MFB2894174.1"/>
    <property type="molecule type" value="Genomic_DNA"/>
</dbReference>
<dbReference type="Gene3D" id="3.40.50.410">
    <property type="entry name" value="von Willebrand factor, type A domain"/>
    <property type="match status" value="1"/>
</dbReference>
<gene>
    <name evidence="4" type="ORF">ACE1CI_14785</name>
</gene>
<dbReference type="PROSITE" id="PS51257">
    <property type="entry name" value="PROKAR_LIPOPROTEIN"/>
    <property type="match status" value="1"/>
</dbReference>
<keyword evidence="5" id="KW-1185">Reference proteome</keyword>
<feature type="region of interest" description="Disordered" evidence="1">
    <location>
        <begin position="40"/>
        <end position="90"/>
    </location>
</feature>
<dbReference type="InterPro" id="IPR022156">
    <property type="entry name" value="Uncharacterised_YfbK_N"/>
</dbReference>
<dbReference type="RefSeq" id="WP_413263823.1">
    <property type="nucleotide sequence ID" value="NZ_JBHFNR010000102.1"/>
</dbReference>
<reference evidence="4 5" key="1">
    <citation type="submission" date="2024-09" db="EMBL/GenBank/DDBJ databases">
        <title>Floridaenema gen nov. (Aerosakkonemataceae, Aerosakkonematales ord. nov., Cyanobacteria) from benthic tropical and subtropical fresh waters, with the description of four new species.</title>
        <authorList>
            <person name="Moretto J.A."/>
            <person name="Berthold D.E."/>
            <person name="Lefler F.W."/>
            <person name="Huang I.-S."/>
            <person name="Laughinghouse H. IV."/>
        </authorList>
    </citation>
    <scope>NUCLEOTIDE SEQUENCE [LARGE SCALE GENOMIC DNA]</scope>
    <source>
        <strain evidence="4 5">BLCC-F50</strain>
    </source>
</reference>
<evidence type="ECO:0000313" key="4">
    <source>
        <dbReference type="EMBL" id="MFB2894174.1"/>
    </source>
</evidence>
<sequence>MNKQLPNHRQYWQVKLLFCCFPLLMLTACGGEQANKAKQAPQLSASSPTPAPQLPGAASPAAAPTAKRPRADNAVQPTPNTEQYNRIEDNQFVTVKNQPLSTFSIDVDTASYSNVRRFIYEGQLPPKDAVRIEEMLNYFTYDYPQPNGDRPFTINTEISQTPWNPKHKLVQIGLQGKRIASENIPPSNLVFLIDVSGSMDEPNKLPLLQTSFRLLTNQLTAKDTVSIVVYAGNAGLVLPPTPGNQKNKIISAIYQLQAGGSTAGGEGIKLAYDIAKKNFLPSGNNRVILATDGDFNVGVSSDGELVKLIEDYRNQGVFLTVLGFGMGNLKDSKMEQLADKGNGNYAYIDDLQEAKKVLVTQMGGTIFTIAKDVKIQVEFNPTKVQAYRLIGYENRMLQAEDFNNDKKDAGELGAGHSVTALYEIIPVGVKSDVKLPSVDPLRYQQNQVDSQAYQNNELMLVKLRYKAPKDSTSQLITQPLIDRNVSFTNASNNLKFAAAVAEFGMILRDSEFKGGANLDQVLDLARQSKDVDLAGYRAEFINLVEKTKSLPVSQR</sequence>
<feature type="chain" id="PRO_5046515388" evidence="2">
    <location>
        <begin position="31"/>
        <end position="555"/>
    </location>
</feature>
<dbReference type="InterPro" id="IPR036465">
    <property type="entry name" value="vWFA_dom_sf"/>
</dbReference>
<evidence type="ECO:0000313" key="5">
    <source>
        <dbReference type="Proteomes" id="UP001576784"/>
    </source>
</evidence>
<dbReference type="Pfam" id="PF00092">
    <property type="entry name" value="VWA"/>
    <property type="match status" value="1"/>
</dbReference>
<keyword evidence="2" id="KW-0732">Signal</keyword>
<feature type="compositionally biased region" description="Polar residues" evidence="1">
    <location>
        <begin position="75"/>
        <end position="84"/>
    </location>
</feature>
<evidence type="ECO:0000256" key="2">
    <source>
        <dbReference type="SAM" id="SignalP"/>
    </source>
</evidence>